<evidence type="ECO:0000256" key="2">
    <source>
        <dbReference type="ARBA" id="ARBA00022801"/>
    </source>
</evidence>
<dbReference type="Proteomes" id="UP000541058">
    <property type="component" value="Unassembled WGS sequence"/>
</dbReference>
<dbReference type="PANTHER" id="PTHR10587">
    <property type="entry name" value="GLYCOSYL TRANSFERASE-RELATED"/>
    <property type="match status" value="1"/>
</dbReference>
<proteinExistence type="predicted"/>
<feature type="non-terminal residue" evidence="4">
    <location>
        <position position="78"/>
    </location>
</feature>
<dbReference type="PANTHER" id="PTHR10587:SF133">
    <property type="entry name" value="CHITIN DEACETYLASE 1-RELATED"/>
    <property type="match status" value="1"/>
</dbReference>
<keyword evidence="2" id="KW-0378">Hydrolase</keyword>
<dbReference type="Gene3D" id="3.20.20.370">
    <property type="entry name" value="Glycoside hydrolase/deacetylase"/>
    <property type="match status" value="1"/>
</dbReference>
<dbReference type="RefSeq" id="WP_276646943.1">
    <property type="nucleotide sequence ID" value="NZ_JAAYSM010000101.1"/>
</dbReference>
<keyword evidence="1" id="KW-0479">Metal-binding</keyword>
<organism evidence="4 5">
    <name type="scientific">Globicatella sulfidifaciens</name>
    <dbReference type="NCBI Taxonomy" id="136093"/>
    <lineage>
        <taxon>Bacteria</taxon>
        <taxon>Bacillati</taxon>
        <taxon>Bacillota</taxon>
        <taxon>Bacilli</taxon>
        <taxon>Lactobacillales</taxon>
        <taxon>Aerococcaceae</taxon>
        <taxon>Globicatella</taxon>
    </lineage>
</organism>
<evidence type="ECO:0000256" key="1">
    <source>
        <dbReference type="ARBA" id="ARBA00022723"/>
    </source>
</evidence>
<accession>A0A7X8GZH8</accession>
<protein>
    <submittedName>
        <fullName evidence="4">Polysaccharide deacetylase family protein</fullName>
    </submittedName>
</protein>
<dbReference type="Pfam" id="PF01522">
    <property type="entry name" value="Polysacc_deac_1"/>
    <property type="match status" value="1"/>
</dbReference>
<comment type="caution">
    <text evidence="4">The sequence shown here is derived from an EMBL/GenBank/DDBJ whole genome shotgun (WGS) entry which is preliminary data.</text>
</comment>
<dbReference type="InterPro" id="IPR011330">
    <property type="entry name" value="Glyco_hydro/deAcase_b/a-brl"/>
</dbReference>
<dbReference type="PROSITE" id="PS51677">
    <property type="entry name" value="NODB"/>
    <property type="match status" value="1"/>
</dbReference>
<reference evidence="4 5" key="1">
    <citation type="journal article" date="2020" name="Biotechnol. Biofuels">
        <title>New insights from the biogas microbiome by comprehensive genome-resolved metagenomics of nearly 1600 species originating from multiple anaerobic digesters.</title>
        <authorList>
            <person name="Campanaro S."/>
            <person name="Treu L."/>
            <person name="Rodriguez-R L.M."/>
            <person name="Kovalovszki A."/>
            <person name="Ziels R.M."/>
            <person name="Maus I."/>
            <person name="Zhu X."/>
            <person name="Kougias P.G."/>
            <person name="Basile A."/>
            <person name="Luo G."/>
            <person name="Schluter A."/>
            <person name="Konstantinidis K.T."/>
            <person name="Angelidaki I."/>
        </authorList>
    </citation>
    <scope>NUCLEOTIDE SEQUENCE [LARGE SCALE GENOMIC DNA]</scope>
    <source>
        <strain evidence="4">AS23ysBPME_34</strain>
    </source>
</reference>
<name>A0A7X8GZH8_9LACT</name>
<dbReference type="InterPro" id="IPR002509">
    <property type="entry name" value="NODB_dom"/>
</dbReference>
<dbReference type="CDD" id="cd10917">
    <property type="entry name" value="CE4_NodB_like_6s_7s"/>
    <property type="match status" value="1"/>
</dbReference>
<dbReference type="GO" id="GO:0046872">
    <property type="term" value="F:metal ion binding"/>
    <property type="evidence" value="ECO:0007669"/>
    <property type="project" value="UniProtKB-KW"/>
</dbReference>
<dbReference type="AlphaFoldDB" id="A0A7X8GZH8"/>
<dbReference type="SUPFAM" id="SSF88713">
    <property type="entry name" value="Glycoside hydrolase/deacetylase"/>
    <property type="match status" value="1"/>
</dbReference>
<dbReference type="GO" id="GO:0016810">
    <property type="term" value="F:hydrolase activity, acting on carbon-nitrogen (but not peptide) bonds"/>
    <property type="evidence" value="ECO:0007669"/>
    <property type="project" value="InterPro"/>
</dbReference>
<evidence type="ECO:0000313" key="5">
    <source>
        <dbReference type="Proteomes" id="UP000541058"/>
    </source>
</evidence>
<dbReference type="EMBL" id="JAAYSM010000101">
    <property type="protein sequence ID" value="NLJ17829.1"/>
    <property type="molecule type" value="Genomic_DNA"/>
</dbReference>
<feature type="domain" description="NodB homology" evidence="3">
    <location>
        <begin position="2"/>
        <end position="78"/>
    </location>
</feature>
<evidence type="ECO:0000259" key="3">
    <source>
        <dbReference type="PROSITE" id="PS51677"/>
    </source>
</evidence>
<dbReference type="GO" id="GO:0005975">
    <property type="term" value="P:carbohydrate metabolic process"/>
    <property type="evidence" value="ECO:0007669"/>
    <property type="project" value="InterPro"/>
</dbReference>
<sequence>MKKLAITFDDGPNEYTNEILDILSQFEVKATFFIWTELEAQHQAVMTRMVEEGHQLGNHTFTHPDLTKLTADEVRVEV</sequence>
<dbReference type="InterPro" id="IPR050248">
    <property type="entry name" value="Polysacc_deacetylase_ArnD"/>
</dbReference>
<evidence type="ECO:0000313" key="4">
    <source>
        <dbReference type="EMBL" id="NLJ17829.1"/>
    </source>
</evidence>
<gene>
    <name evidence="4" type="ORF">GX355_03105</name>
</gene>
<dbReference type="GO" id="GO:0016020">
    <property type="term" value="C:membrane"/>
    <property type="evidence" value="ECO:0007669"/>
    <property type="project" value="TreeGrafter"/>
</dbReference>